<keyword evidence="6 10" id="KW-1133">Transmembrane helix</keyword>
<keyword evidence="5 10" id="KW-0653">Protein transport</keyword>
<feature type="transmembrane region" description="Helical" evidence="10">
    <location>
        <begin position="67"/>
        <end position="92"/>
    </location>
</feature>
<feature type="transmembrane region" description="Helical" evidence="10">
    <location>
        <begin position="12"/>
        <end position="31"/>
    </location>
</feature>
<dbReference type="GO" id="GO:0005886">
    <property type="term" value="C:plasma membrane"/>
    <property type="evidence" value="ECO:0007669"/>
    <property type="project" value="UniProtKB-SubCell"/>
</dbReference>
<dbReference type="AlphaFoldDB" id="A0A1F7TMI3"/>
<dbReference type="Proteomes" id="UP000177885">
    <property type="component" value="Unassembled WGS sequence"/>
</dbReference>
<protein>
    <recommendedName>
        <fullName evidence="9 10">Protein translocase subunit SecY</fullName>
    </recommendedName>
</protein>
<feature type="transmembrane region" description="Helical" evidence="10">
    <location>
        <begin position="177"/>
        <end position="194"/>
    </location>
</feature>
<dbReference type="PRINTS" id="PR00303">
    <property type="entry name" value="SECYTRNLCASE"/>
</dbReference>
<comment type="caution">
    <text evidence="12">The sequence shown here is derived from an EMBL/GenBank/DDBJ whole genome shotgun (WGS) entry which is preliminary data.</text>
</comment>
<evidence type="ECO:0000313" key="12">
    <source>
        <dbReference type="EMBL" id="OGL67182.1"/>
    </source>
</evidence>
<feature type="transmembrane region" description="Helical" evidence="10">
    <location>
        <begin position="246"/>
        <end position="275"/>
    </location>
</feature>
<dbReference type="PANTHER" id="PTHR10906">
    <property type="entry name" value="SECY/SEC61-ALPHA FAMILY MEMBER"/>
    <property type="match status" value="1"/>
</dbReference>
<dbReference type="GO" id="GO:0065002">
    <property type="term" value="P:intracellular protein transmembrane transport"/>
    <property type="evidence" value="ECO:0007669"/>
    <property type="project" value="UniProtKB-UniRule"/>
</dbReference>
<feature type="transmembrane region" description="Helical" evidence="10">
    <location>
        <begin position="113"/>
        <end position="132"/>
    </location>
</feature>
<dbReference type="PROSITE" id="PS00755">
    <property type="entry name" value="SECY_1"/>
    <property type="match status" value="1"/>
</dbReference>
<feature type="transmembrane region" description="Helical" evidence="10">
    <location>
        <begin position="307"/>
        <end position="328"/>
    </location>
</feature>
<dbReference type="InterPro" id="IPR002208">
    <property type="entry name" value="SecY/SEC61-alpha"/>
</dbReference>
<dbReference type="STRING" id="1802385.A2856_03925"/>
<dbReference type="GO" id="GO:0006605">
    <property type="term" value="P:protein targeting"/>
    <property type="evidence" value="ECO:0007669"/>
    <property type="project" value="UniProtKB-UniRule"/>
</dbReference>
<evidence type="ECO:0000313" key="13">
    <source>
        <dbReference type="Proteomes" id="UP000177885"/>
    </source>
</evidence>
<feature type="transmembrane region" description="Helical" evidence="10">
    <location>
        <begin position="388"/>
        <end position="409"/>
    </location>
</feature>
<dbReference type="EMBL" id="MGDT01000003">
    <property type="protein sequence ID" value="OGL67182.1"/>
    <property type="molecule type" value="Genomic_DNA"/>
</dbReference>
<dbReference type="FunFam" id="1.10.3370.10:FF:000001">
    <property type="entry name" value="Preprotein translocase subunit SecY"/>
    <property type="match status" value="1"/>
</dbReference>
<feature type="transmembrane region" description="Helical" evidence="10">
    <location>
        <begin position="206"/>
        <end position="225"/>
    </location>
</feature>
<dbReference type="GO" id="GO:0043952">
    <property type="term" value="P:protein transport by the Sec complex"/>
    <property type="evidence" value="ECO:0007669"/>
    <property type="project" value="UniProtKB-UniRule"/>
</dbReference>
<evidence type="ECO:0000256" key="8">
    <source>
        <dbReference type="ARBA" id="ARBA00023136"/>
    </source>
</evidence>
<keyword evidence="7 10" id="KW-0811">Translocation</keyword>
<evidence type="ECO:0000256" key="10">
    <source>
        <dbReference type="HAMAP-Rule" id="MF_01465"/>
    </source>
</evidence>
<dbReference type="HAMAP" id="MF_01465">
    <property type="entry name" value="SecY"/>
    <property type="match status" value="1"/>
</dbReference>
<dbReference type="PIRSF" id="PIRSF004557">
    <property type="entry name" value="SecY"/>
    <property type="match status" value="1"/>
</dbReference>
<accession>A0A1F7TMI3</accession>
<keyword evidence="8 10" id="KW-0472">Membrane</keyword>
<proteinExistence type="inferred from homology"/>
<dbReference type="NCBIfam" id="TIGR00967">
    <property type="entry name" value="3a0501s007"/>
    <property type="match status" value="1"/>
</dbReference>
<comment type="subunit">
    <text evidence="10">Component of the Sec protein translocase complex. Heterotrimer consisting of SecY, SecE and SecG subunits. The heterotrimers can form oligomers, although 1 heterotrimer is thought to be able to translocate proteins. Interacts with the ribosome. Interacts with SecDF, and other proteins may be involved. Interacts with SecA.</text>
</comment>
<dbReference type="InterPro" id="IPR023201">
    <property type="entry name" value="SecY_dom_sf"/>
</dbReference>
<feature type="transmembrane region" description="Helical" evidence="10">
    <location>
        <begin position="144"/>
        <end position="165"/>
    </location>
</feature>
<comment type="function">
    <text evidence="10">The central subunit of the protein translocation channel SecYEG. Consists of two halves formed by TMs 1-5 and 6-10. These two domains form a lateral gate at the front which open onto the bilayer between TMs 2 and 7, and are clamped together by SecE at the back. The channel is closed by both a pore ring composed of hydrophobic SecY resides and a short helix (helix 2A) on the extracellular side of the membrane which forms a plug. The plug probably moves laterally to allow the channel to open. The ring and the pore may move independently.</text>
</comment>
<evidence type="ECO:0000256" key="4">
    <source>
        <dbReference type="ARBA" id="ARBA00022692"/>
    </source>
</evidence>
<evidence type="ECO:0000256" key="7">
    <source>
        <dbReference type="ARBA" id="ARBA00023010"/>
    </source>
</evidence>
<dbReference type="Gene3D" id="1.10.3370.10">
    <property type="entry name" value="SecY subunit domain"/>
    <property type="match status" value="1"/>
</dbReference>
<keyword evidence="3 10" id="KW-0813">Transport</keyword>
<evidence type="ECO:0000256" key="1">
    <source>
        <dbReference type="ARBA" id="ARBA00004141"/>
    </source>
</evidence>
<comment type="similarity">
    <text evidence="2 10 11">Belongs to the SecY/SEC61-alpha family.</text>
</comment>
<evidence type="ECO:0000256" key="6">
    <source>
        <dbReference type="ARBA" id="ARBA00022989"/>
    </source>
</evidence>
<sequence>MIPIRRIWKSPEVRNGLLFMIAMLVVFRLAAHVPVPGVDRAVIEGIAGGNQLFGLLNLFSGGTFENFSVVALGVGPYITASIIFQLLGMIVPKMEEMQKEEQGRARINRWTRALTVPLAFLQGYSLILLFGSQASGQAVFTDGSLFTMLLAMASMTAGTIFLMWLGELISERQMGNGISILIFAGITAGLPSYLSQAFSVFDRSQILTILLFALLVVVTIATIVVMNEAVRKIPVQYARQIRGSRLAGAVASFLPLKLNLGGVIPIIFAISIILFPTTLAQFFVNATTPAVREAAQWVVRMFQDQNVYGAVFFVMVFLFTFFYASVIFHPDRVAENLQKQGGFIPGIRPGEPTAQYLGWVSNRLLLVGATFLSLIAVLPTLVQQVSGNASLVIGGTSVLIVVSVVIDTVKQIEAQLTMREYEM</sequence>
<evidence type="ECO:0000256" key="3">
    <source>
        <dbReference type="ARBA" id="ARBA00022448"/>
    </source>
</evidence>
<evidence type="ECO:0000256" key="2">
    <source>
        <dbReference type="ARBA" id="ARBA00005751"/>
    </source>
</evidence>
<evidence type="ECO:0000256" key="9">
    <source>
        <dbReference type="ARBA" id="ARBA00039733"/>
    </source>
</evidence>
<gene>
    <name evidence="10" type="primary">secY</name>
    <name evidence="12" type="ORF">A2856_03925</name>
</gene>
<organism evidence="12 13">
    <name type="scientific">Candidatus Uhrbacteria bacterium RIFCSPHIGHO2_01_FULL_63_20</name>
    <dbReference type="NCBI Taxonomy" id="1802385"/>
    <lineage>
        <taxon>Bacteria</taxon>
        <taxon>Candidatus Uhriibacteriota</taxon>
    </lineage>
</organism>
<evidence type="ECO:0000256" key="5">
    <source>
        <dbReference type="ARBA" id="ARBA00022927"/>
    </source>
</evidence>
<keyword evidence="10" id="KW-1003">Cell membrane</keyword>
<dbReference type="InterPro" id="IPR030659">
    <property type="entry name" value="SecY_CS"/>
</dbReference>
<dbReference type="SUPFAM" id="SSF103491">
    <property type="entry name" value="Preprotein translocase SecY subunit"/>
    <property type="match status" value="1"/>
</dbReference>
<evidence type="ECO:0000256" key="11">
    <source>
        <dbReference type="RuleBase" id="RU004349"/>
    </source>
</evidence>
<feature type="transmembrane region" description="Helical" evidence="10">
    <location>
        <begin position="364"/>
        <end position="382"/>
    </location>
</feature>
<comment type="subcellular location">
    <subcellularLocation>
        <location evidence="10">Cell membrane</location>
        <topology evidence="10">Multi-pass membrane protein</topology>
    </subcellularLocation>
    <subcellularLocation>
        <location evidence="1">Membrane</location>
        <topology evidence="1">Multi-pass membrane protein</topology>
    </subcellularLocation>
</comment>
<name>A0A1F7TMI3_9BACT</name>
<keyword evidence="4 10" id="KW-0812">Transmembrane</keyword>
<dbReference type="Pfam" id="PF00344">
    <property type="entry name" value="SecY"/>
    <property type="match status" value="1"/>
</dbReference>
<dbReference type="InterPro" id="IPR026593">
    <property type="entry name" value="SecY"/>
</dbReference>
<reference evidence="12 13" key="1">
    <citation type="journal article" date="2016" name="Nat. Commun.">
        <title>Thousands of microbial genomes shed light on interconnected biogeochemical processes in an aquifer system.</title>
        <authorList>
            <person name="Anantharaman K."/>
            <person name="Brown C.T."/>
            <person name="Hug L.A."/>
            <person name="Sharon I."/>
            <person name="Castelle C.J."/>
            <person name="Probst A.J."/>
            <person name="Thomas B.C."/>
            <person name="Singh A."/>
            <person name="Wilkins M.J."/>
            <person name="Karaoz U."/>
            <person name="Brodie E.L."/>
            <person name="Williams K.H."/>
            <person name="Hubbard S.S."/>
            <person name="Banfield J.F."/>
        </authorList>
    </citation>
    <scope>NUCLEOTIDE SEQUENCE [LARGE SCALE GENOMIC DNA]</scope>
</reference>